<dbReference type="Proteomes" id="UP001465755">
    <property type="component" value="Unassembled WGS sequence"/>
</dbReference>
<reference evidence="2 3" key="1">
    <citation type="journal article" date="2024" name="Nat. Commun.">
        <title>Phylogenomics reveals the evolutionary origins of lichenization in chlorophyte algae.</title>
        <authorList>
            <person name="Puginier C."/>
            <person name="Libourel C."/>
            <person name="Otte J."/>
            <person name="Skaloud P."/>
            <person name="Haon M."/>
            <person name="Grisel S."/>
            <person name="Petersen M."/>
            <person name="Berrin J.G."/>
            <person name="Delaux P.M."/>
            <person name="Dal Grande F."/>
            <person name="Keller J."/>
        </authorList>
    </citation>
    <scope>NUCLEOTIDE SEQUENCE [LARGE SCALE GENOMIC DNA]</scope>
    <source>
        <strain evidence="2 3">SAG 2036</strain>
    </source>
</reference>
<dbReference type="InterPro" id="IPR036047">
    <property type="entry name" value="F-box-like_dom_sf"/>
</dbReference>
<comment type="caution">
    <text evidence="2">The sequence shown here is derived from an EMBL/GenBank/DDBJ whole genome shotgun (WGS) entry which is preliminary data.</text>
</comment>
<dbReference type="SMART" id="SM00256">
    <property type="entry name" value="FBOX"/>
    <property type="match status" value="1"/>
</dbReference>
<keyword evidence="3" id="KW-1185">Reference proteome</keyword>
<proteinExistence type="predicted"/>
<dbReference type="Gene3D" id="1.20.1280.50">
    <property type="match status" value="1"/>
</dbReference>
<dbReference type="EMBL" id="JALJOQ010000244">
    <property type="protein sequence ID" value="KAK9787617.1"/>
    <property type="molecule type" value="Genomic_DNA"/>
</dbReference>
<gene>
    <name evidence="2" type="ORF">WJX73_005531</name>
</gene>
<name>A0AAW1NKN6_9CHLO</name>
<protein>
    <recommendedName>
        <fullName evidence="1">F-box domain-containing protein</fullName>
    </recommendedName>
</protein>
<evidence type="ECO:0000313" key="2">
    <source>
        <dbReference type="EMBL" id="KAK9787617.1"/>
    </source>
</evidence>
<evidence type="ECO:0000313" key="3">
    <source>
        <dbReference type="Proteomes" id="UP001465755"/>
    </source>
</evidence>
<dbReference type="PROSITE" id="PS50181">
    <property type="entry name" value="FBOX"/>
    <property type="match status" value="1"/>
</dbReference>
<dbReference type="SUPFAM" id="SSF81383">
    <property type="entry name" value="F-box domain"/>
    <property type="match status" value="1"/>
</dbReference>
<accession>A0AAW1NKN6</accession>
<evidence type="ECO:0000259" key="1">
    <source>
        <dbReference type="PROSITE" id="PS50181"/>
    </source>
</evidence>
<feature type="domain" description="F-box" evidence="1">
    <location>
        <begin position="8"/>
        <end position="56"/>
    </location>
</feature>
<dbReference type="AlphaFoldDB" id="A0AAW1NKN6"/>
<dbReference type="InterPro" id="IPR001810">
    <property type="entry name" value="F-box_dom"/>
</dbReference>
<sequence>MEGSHHRHQVRLHLPAELICNIFVKLDFRSRVTCQGVCKAWNVLLAKPTSKVWDEVCLDVLSLDLLEDEPRAALVPEFVKRFSPIRRWLTARHRGISKLSVSCECCEDCSTVQRCEKDRKWMAAFFGCLLTIPVDISLKFSCASRRHLLGTTTSFGPLRDLSARLVQLDMHCPIERIKSLGLLKRLRQLAFKVTVHCVVTQEDLHALGTLSALQELSILFDSESSGICGLPSSSILSYVAMKCTIA</sequence>
<dbReference type="Pfam" id="PF12937">
    <property type="entry name" value="F-box-like"/>
    <property type="match status" value="1"/>
</dbReference>
<organism evidence="2 3">
    <name type="scientific">Symbiochloris irregularis</name>
    <dbReference type="NCBI Taxonomy" id="706552"/>
    <lineage>
        <taxon>Eukaryota</taxon>
        <taxon>Viridiplantae</taxon>
        <taxon>Chlorophyta</taxon>
        <taxon>core chlorophytes</taxon>
        <taxon>Trebouxiophyceae</taxon>
        <taxon>Trebouxiales</taxon>
        <taxon>Trebouxiaceae</taxon>
        <taxon>Symbiochloris</taxon>
    </lineage>
</organism>